<feature type="transmembrane region" description="Helical" evidence="5">
    <location>
        <begin position="273"/>
        <end position="292"/>
    </location>
</feature>
<dbReference type="SUPFAM" id="SSF81321">
    <property type="entry name" value="Family A G protein-coupled receptor-like"/>
    <property type="match status" value="1"/>
</dbReference>
<keyword evidence="8" id="KW-1185">Reference proteome</keyword>
<protein>
    <recommendedName>
        <fullName evidence="6">G-protein coupled receptors family 1 profile domain-containing protein</fullName>
    </recommendedName>
</protein>
<gene>
    <name evidence="7" type="ORF">RIMI_LOCUS3675640</name>
</gene>
<evidence type="ECO:0000256" key="4">
    <source>
        <dbReference type="ARBA" id="ARBA00023136"/>
    </source>
</evidence>
<keyword evidence="2 5" id="KW-0812">Transmembrane</keyword>
<feature type="domain" description="G-protein coupled receptors family 1 profile" evidence="6">
    <location>
        <begin position="79"/>
        <end position="323"/>
    </location>
</feature>
<feature type="transmembrane region" description="Helical" evidence="5">
    <location>
        <begin position="110"/>
        <end position="138"/>
    </location>
</feature>
<dbReference type="InterPro" id="IPR052921">
    <property type="entry name" value="GPCR1_Superfamily_Member"/>
</dbReference>
<dbReference type="Proteomes" id="UP001176940">
    <property type="component" value="Unassembled WGS sequence"/>
</dbReference>
<comment type="caution">
    <text evidence="7">The sequence shown here is derived from an EMBL/GenBank/DDBJ whole genome shotgun (WGS) entry which is preliminary data.</text>
</comment>
<dbReference type="Gene3D" id="1.20.1070.10">
    <property type="entry name" value="Rhodopsin 7-helix transmembrane proteins"/>
    <property type="match status" value="1"/>
</dbReference>
<evidence type="ECO:0000313" key="8">
    <source>
        <dbReference type="Proteomes" id="UP001176940"/>
    </source>
</evidence>
<evidence type="ECO:0000256" key="5">
    <source>
        <dbReference type="SAM" id="Phobius"/>
    </source>
</evidence>
<feature type="transmembrane region" description="Helical" evidence="5">
    <location>
        <begin position="298"/>
        <end position="318"/>
    </location>
</feature>
<name>A0ABN9KZ28_9NEOB</name>
<evidence type="ECO:0000256" key="1">
    <source>
        <dbReference type="ARBA" id="ARBA00004370"/>
    </source>
</evidence>
<dbReference type="CDD" id="cd00637">
    <property type="entry name" value="7tm_classA_rhodopsin-like"/>
    <property type="match status" value="1"/>
</dbReference>
<feature type="transmembrane region" description="Helical" evidence="5">
    <location>
        <begin position="63"/>
        <end position="89"/>
    </location>
</feature>
<reference evidence="7" key="1">
    <citation type="submission" date="2023-07" db="EMBL/GenBank/DDBJ databases">
        <authorList>
            <person name="Stuckert A."/>
        </authorList>
    </citation>
    <scope>NUCLEOTIDE SEQUENCE</scope>
</reference>
<dbReference type="PANTHER" id="PTHR26451:SF994">
    <property type="entry name" value="ODORANT RECEPTOR 131-2-LIKE"/>
    <property type="match status" value="1"/>
</dbReference>
<evidence type="ECO:0000256" key="3">
    <source>
        <dbReference type="ARBA" id="ARBA00022989"/>
    </source>
</evidence>
<feature type="transmembrane region" description="Helical" evidence="5">
    <location>
        <begin position="232"/>
        <end position="252"/>
    </location>
</feature>
<dbReference type="Pfam" id="PF00001">
    <property type="entry name" value="7tm_1"/>
    <property type="match status" value="1"/>
</dbReference>
<proteinExistence type="predicted"/>
<comment type="subcellular location">
    <subcellularLocation>
        <location evidence="1">Membrane</location>
    </subcellularLocation>
</comment>
<dbReference type="InterPro" id="IPR000276">
    <property type="entry name" value="GPCR_Rhodpsn"/>
</dbReference>
<dbReference type="PROSITE" id="PS50262">
    <property type="entry name" value="G_PROTEIN_RECEP_F1_2"/>
    <property type="match status" value="1"/>
</dbReference>
<evidence type="ECO:0000259" key="6">
    <source>
        <dbReference type="PROSITE" id="PS50262"/>
    </source>
</evidence>
<organism evidence="7 8">
    <name type="scientific">Ranitomeya imitator</name>
    <name type="common">mimic poison frog</name>
    <dbReference type="NCBI Taxonomy" id="111125"/>
    <lineage>
        <taxon>Eukaryota</taxon>
        <taxon>Metazoa</taxon>
        <taxon>Chordata</taxon>
        <taxon>Craniata</taxon>
        <taxon>Vertebrata</taxon>
        <taxon>Euteleostomi</taxon>
        <taxon>Amphibia</taxon>
        <taxon>Batrachia</taxon>
        <taxon>Anura</taxon>
        <taxon>Neobatrachia</taxon>
        <taxon>Hyloidea</taxon>
        <taxon>Dendrobatidae</taxon>
        <taxon>Dendrobatinae</taxon>
        <taxon>Ranitomeya</taxon>
    </lineage>
</organism>
<keyword evidence="3 5" id="KW-1133">Transmembrane helix</keyword>
<sequence>MKKKMNKVKKKLMSKMLMMMKMKVVKSSIAHRFSRLSMNITSIDSYMTQLTLQDSRAYEALNTIFILLTFLFFCFFVYFIVVLLIAYFTTPHVQENPRYVLFAHMLINDTLHVITGVFISVFYTYVIYIPMTVCYIMVTLATATFKVTPYNLAIMALERYIAICFPLRHVMFCTTERSYFIIAVMWFVGLLPNIADFIILIVSVERSFFFQNLRCKREFLIVQPLQTSIRSISLIGSLILVAFVILFTYIRVIVIAQKTNSKSSSASKASRTLMLHGIQLLLCLLSLTFTITESYNGEYVLILIAFNFLIFMCLPRLLSPLIYGIRDEVFSKCIRRMWKQ</sequence>
<dbReference type="PANTHER" id="PTHR26451">
    <property type="entry name" value="G_PROTEIN_RECEP_F1_2 DOMAIN-CONTAINING PROTEIN"/>
    <property type="match status" value="1"/>
</dbReference>
<dbReference type="InterPro" id="IPR017452">
    <property type="entry name" value="GPCR_Rhodpsn_7TM"/>
</dbReference>
<evidence type="ECO:0000313" key="7">
    <source>
        <dbReference type="EMBL" id="CAJ0929204.1"/>
    </source>
</evidence>
<accession>A0ABN9KZ28</accession>
<evidence type="ECO:0000256" key="2">
    <source>
        <dbReference type="ARBA" id="ARBA00022692"/>
    </source>
</evidence>
<feature type="transmembrane region" description="Helical" evidence="5">
    <location>
        <begin position="179"/>
        <end position="204"/>
    </location>
</feature>
<keyword evidence="4 5" id="KW-0472">Membrane</keyword>
<dbReference type="EMBL" id="CAUEEQ010005593">
    <property type="protein sequence ID" value="CAJ0929204.1"/>
    <property type="molecule type" value="Genomic_DNA"/>
</dbReference>